<keyword evidence="3" id="KW-0520">NAD</keyword>
<evidence type="ECO:0000259" key="5">
    <source>
        <dbReference type="Pfam" id="PF22725"/>
    </source>
</evidence>
<comment type="caution">
    <text evidence="6">The sequence shown here is derived from an EMBL/GenBank/DDBJ whole genome shotgun (WGS) entry which is preliminary data.</text>
</comment>
<dbReference type="Pfam" id="PF01408">
    <property type="entry name" value="GFO_IDH_MocA"/>
    <property type="match status" value="1"/>
</dbReference>
<dbReference type="Pfam" id="PF22725">
    <property type="entry name" value="GFO_IDH_MocA_C3"/>
    <property type="match status" value="1"/>
</dbReference>
<dbReference type="SUPFAM" id="SSF51735">
    <property type="entry name" value="NAD(P)-binding Rossmann-fold domains"/>
    <property type="match status" value="1"/>
</dbReference>
<reference evidence="6 7" key="1">
    <citation type="submission" date="2017-10" db="EMBL/GenBank/DDBJ databases">
        <title>Sequencing the genomes of 1000 actinobacteria strains.</title>
        <authorList>
            <person name="Klenk H.-P."/>
        </authorList>
    </citation>
    <scope>NUCLEOTIDE SEQUENCE [LARGE SCALE GENOMIC DNA]</scope>
    <source>
        <strain evidence="6 7">DSM 18966</strain>
    </source>
</reference>
<dbReference type="Gene3D" id="3.40.50.720">
    <property type="entry name" value="NAD(P)-binding Rossmann-like Domain"/>
    <property type="match status" value="1"/>
</dbReference>
<feature type="domain" description="Gfo/Idh/MocA-like oxidoreductase N-terminal" evidence="4">
    <location>
        <begin position="25"/>
        <end position="147"/>
    </location>
</feature>
<dbReference type="EMBL" id="PDJG01000001">
    <property type="protein sequence ID" value="PFG35203.1"/>
    <property type="molecule type" value="Genomic_DNA"/>
</dbReference>
<comment type="similarity">
    <text evidence="1">Belongs to the Gfo/Idh/MocA family.</text>
</comment>
<dbReference type="Gene3D" id="3.30.360.10">
    <property type="entry name" value="Dihydrodipicolinate Reductase, domain 2"/>
    <property type="match status" value="1"/>
</dbReference>
<dbReference type="InterPro" id="IPR050984">
    <property type="entry name" value="Gfo/Idh/MocA_domain"/>
</dbReference>
<dbReference type="GO" id="GO:0000166">
    <property type="term" value="F:nucleotide binding"/>
    <property type="evidence" value="ECO:0007669"/>
    <property type="project" value="InterPro"/>
</dbReference>
<name>A0A2A9E8P7_9MICO</name>
<dbReference type="InterPro" id="IPR055170">
    <property type="entry name" value="GFO_IDH_MocA-like_dom"/>
</dbReference>
<dbReference type="SUPFAM" id="SSF55347">
    <property type="entry name" value="Glyceraldehyde-3-phosphate dehydrogenase-like, C-terminal domain"/>
    <property type="match status" value="1"/>
</dbReference>
<dbReference type="AlphaFoldDB" id="A0A2A9E8P7"/>
<evidence type="ECO:0000256" key="1">
    <source>
        <dbReference type="ARBA" id="ARBA00010928"/>
    </source>
</evidence>
<protein>
    <submittedName>
        <fullName evidence="6">Putative dehydrogenase</fullName>
    </submittedName>
</protein>
<proteinExistence type="inferred from homology"/>
<dbReference type="Proteomes" id="UP000225548">
    <property type="component" value="Unassembled WGS sequence"/>
</dbReference>
<evidence type="ECO:0000256" key="3">
    <source>
        <dbReference type="ARBA" id="ARBA00023027"/>
    </source>
</evidence>
<accession>A0A2A9E8P7</accession>
<organism evidence="6 7">
    <name type="scientific">Sanguibacter antarcticus</name>
    <dbReference type="NCBI Taxonomy" id="372484"/>
    <lineage>
        <taxon>Bacteria</taxon>
        <taxon>Bacillati</taxon>
        <taxon>Actinomycetota</taxon>
        <taxon>Actinomycetes</taxon>
        <taxon>Micrococcales</taxon>
        <taxon>Sanguibacteraceae</taxon>
        <taxon>Sanguibacter</taxon>
    </lineage>
</organism>
<dbReference type="InterPro" id="IPR000683">
    <property type="entry name" value="Gfo/Idh/MocA-like_OxRdtase_N"/>
</dbReference>
<evidence type="ECO:0000313" key="6">
    <source>
        <dbReference type="EMBL" id="PFG35203.1"/>
    </source>
</evidence>
<dbReference type="PANTHER" id="PTHR22604">
    <property type="entry name" value="OXIDOREDUCTASES"/>
    <property type="match status" value="1"/>
</dbReference>
<dbReference type="PANTHER" id="PTHR22604:SF105">
    <property type="entry name" value="TRANS-1,2-DIHYDROBENZENE-1,2-DIOL DEHYDROGENASE"/>
    <property type="match status" value="1"/>
</dbReference>
<keyword evidence="7" id="KW-1185">Reference proteome</keyword>
<evidence type="ECO:0000259" key="4">
    <source>
        <dbReference type="Pfam" id="PF01408"/>
    </source>
</evidence>
<evidence type="ECO:0000313" key="7">
    <source>
        <dbReference type="Proteomes" id="UP000225548"/>
    </source>
</evidence>
<feature type="domain" description="GFO/IDH/MocA-like oxidoreductase" evidence="5">
    <location>
        <begin position="158"/>
        <end position="273"/>
    </location>
</feature>
<dbReference type="InterPro" id="IPR036291">
    <property type="entry name" value="NAD(P)-bd_dom_sf"/>
</dbReference>
<dbReference type="RefSeq" id="WP_098456124.1">
    <property type="nucleotide sequence ID" value="NZ_PDJG01000001.1"/>
</dbReference>
<gene>
    <name evidence="6" type="ORF">ATL42_3141</name>
</gene>
<keyword evidence="2" id="KW-0560">Oxidoreductase</keyword>
<dbReference type="OrthoDB" id="9815825at2"/>
<dbReference type="GO" id="GO:0016491">
    <property type="term" value="F:oxidoreductase activity"/>
    <property type="evidence" value="ECO:0007669"/>
    <property type="project" value="UniProtKB-KW"/>
</dbReference>
<evidence type="ECO:0000256" key="2">
    <source>
        <dbReference type="ARBA" id="ARBA00023002"/>
    </source>
</evidence>
<sequence length="355" mass="38084">MTESSVAQNAQNVPASPAPLEAPSIRWGILGAGGIASSFAHAVTTETSSHVVAIGSRDPQRARTFADTNLGEDAAGVRIHATYEALVADPEIDAVYVATPHSHHHEHALLAIRAGKNVLVEKAFTRNEAEAEEVFAAAREQGVFVMEAMWTRFLPHVAALRAVIARGDIGDVVSLAADHGQFFDVPVEHRLVNRDLAGGALLDLGVYPVSFAHDILGVPASITAVGQLTETGVDGQISMIFDYPGNVQALLHTTLWAKTPTTATISGTRGRIEVDGNFYVPTSFRVIGLDGSTLTYERPSITGLEFEAAEVARRITAGQTESERMSWQGTLEVLRSMDEIRRQIGLVYPGESTPR</sequence>